<feature type="binding site" evidence="3">
    <location>
        <position position="193"/>
    </location>
    <ligand>
        <name>Cu cation</name>
        <dbReference type="ChEBI" id="CHEBI:23378"/>
    </ligand>
</feature>
<dbReference type="Pfam" id="PF02630">
    <property type="entry name" value="SCO1-SenC"/>
    <property type="match status" value="1"/>
</dbReference>
<gene>
    <name evidence="8" type="primary">SCO1</name>
    <name evidence="8" type="ORF">GGH94_003915</name>
</gene>
<dbReference type="GO" id="GO:0033617">
    <property type="term" value="P:mitochondrial respiratory chain complex IV assembly"/>
    <property type="evidence" value="ECO:0007669"/>
    <property type="project" value="TreeGrafter"/>
</dbReference>
<dbReference type="PROSITE" id="PS51352">
    <property type="entry name" value="THIOREDOXIN_2"/>
    <property type="match status" value="1"/>
</dbReference>
<evidence type="ECO:0000259" key="7">
    <source>
        <dbReference type="PROSITE" id="PS51352"/>
    </source>
</evidence>
<dbReference type="FunFam" id="3.40.30.10:FF:000013">
    <property type="entry name" value="Blast:Protein SCO1 homolog, mitochondrial"/>
    <property type="match status" value="1"/>
</dbReference>
<comment type="caution">
    <text evidence="8">The sequence shown here is derived from an EMBL/GenBank/DDBJ whole genome shotgun (WGS) entry which is preliminary data.</text>
</comment>
<feature type="disulfide bond" description="Redox-active" evidence="4">
    <location>
        <begin position="189"/>
        <end position="193"/>
    </location>
</feature>
<evidence type="ECO:0000256" key="1">
    <source>
        <dbReference type="ARBA" id="ARBA00010996"/>
    </source>
</evidence>
<dbReference type="GO" id="GO:0005739">
    <property type="term" value="C:mitochondrion"/>
    <property type="evidence" value="ECO:0007669"/>
    <property type="project" value="GOC"/>
</dbReference>
<dbReference type="CDD" id="cd02968">
    <property type="entry name" value="SCO"/>
    <property type="match status" value="1"/>
</dbReference>
<protein>
    <submittedName>
        <fullName evidence="8">Cu-binding protein</fullName>
    </submittedName>
</protein>
<evidence type="ECO:0000256" key="4">
    <source>
        <dbReference type="PIRSR" id="PIRSR603782-2"/>
    </source>
</evidence>
<reference evidence="8" key="1">
    <citation type="submission" date="2022-07" db="EMBL/GenBank/DDBJ databases">
        <title>Phylogenomic reconstructions and comparative analyses of Kickxellomycotina fungi.</title>
        <authorList>
            <person name="Reynolds N.K."/>
            <person name="Stajich J.E."/>
            <person name="Barry K."/>
            <person name="Grigoriev I.V."/>
            <person name="Crous P."/>
            <person name="Smith M.E."/>
        </authorList>
    </citation>
    <scope>NUCLEOTIDE SEQUENCE</scope>
    <source>
        <strain evidence="8">RSA 476</strain>
    </source>
</reference>
<dbReference type="PANTHER" id="PTHR12151:SF5">
    <property type="entry name" value="AT19154P"/>
    <property type="match status" value="1"/>
</dbReference>
<evidence type="ECO:0000256" key="6">
    <source>
        <dbReference type="SAM" id="Phobius"/>
    </source>
</evidence>
<keyword evidence="3" id="KW-0479">Metal-binding</keyword>
<dbReference type="AlphaFoldDB" id="A0A9W8IGW4"/>
<keyword evidence="6" id="KW-0812">Transmembrane</keyword>
<evidence type="ECO:0000256" key="2">
    <source>
        <dbReference type="ARBA" id="ARBA00023008"/>
    </source>
</evidence>
<dbReference type="InterPro" id="IPR013766">
    <property type="entry name" value="Thioredoxin_domain"/>
</dbReference>
<dbReference type="Gene3D" id="3.40.30.10">
    <property type="entry name" value="Glutaredoxin"/>
    <property type="match status" value="1"/>
</dbReference>
<feature type="region of interest" description="Disordered" evidence="5">
    <location>
        <begin position="65"/>
        <end position="99"/>
    </location>
</feature>
<keyword evidence="6" id="KW-0472">Membrane</keyword>
<evidence type="ECO:0000313" key="8">
    <source>
        <dbReference type="EMBL" id="KAJ2862985.1"/>
    </source>
</evidence>
<dbReference type="Proteomes" id="UP001140074">
    <property type="component" value="Unassembled WGS sequence"/>
</dbReference>
<evidence type="ECO:0000256" key="5">
    <source>
        <dbReference type="SAM" id="MobiDB-lite"/>
    </source>
</evidence>
<keyword evidence="4" id="KW-1015">Disulfide bond</keyword>
<feature type="binding site" evidence="3">
    <location>
        <position position="282"/>
    </location>
    <ligand>
        <name>Cu cation</name>
        <dbReference type="ChEBI" id="CHEBI:23378"/>
    </ligand>
</feature>
<comment type="similarity">
    <text evidence="1">Belongs to the SCO1/2 family.</text>
</comment>
<dbReference type="InterPro" id="IPR003782">
    <property type="entry name" value="SCO1/SenC"/>
</dbReference>
<evidence type="ECO:0000256" key="3">
    <source>
        <dbReference type="PIRSR" id="PIRSR603782-1"/>
    </source>
</evidence>
<feature type="transmembrane region" description="Helical" evidence="6">
    <location>
        <begin position="111"/>
        <end position="131"/>
    </location>
</feature>
<keyword evidence="6" id="KW-1133">Transmembrane helix</keyword>
<organism evidence="8 9">
    <name type="scientific">Coemansia aciculifera</name>
    <dbReference type="NCBI Taxonomy" id="417176"/>
    <lineage>
        <taxon>Eukaryota</taxon>
        <taxon>Fungi</taxon>
        <taxon>Fungi incertae sedis</taxon>
        <taxon>Zoopagomycota</taxon>
        <taxon>Kickxellomycotina</taxon>
        <taxon>Kickxellomycetes</taxon>
        <taxon>Kickxellales</taxon>
        <taxon>Kickxellaceae</taxon>
        <taxon>Coemansia</taxon>
    </lineage>
</organism>
<dbReference type="SUPFAM" id="SSF52833">
    <property type="entry name" value="Thioredoxin-like"/>
    <property type="match status" value="1"/>
</dbReference>
<keyword evidence="2 3" id="KW-0186">Copper</keyword>
<evidence type="ECO:0000313" key="9">
    <source>
        <dbReference type="Proteomes" id="UP001140074"/>
    </source>
</evidence>
<feature type="domain" description="Thioredoxin" evidence="7">
    <location>
        <begin position="151"/>
        <end position="321"/>
    </location>
</feature>
<accession>A0A9W8IGW4</accession>
<dbReference type="EMBL" id="JANBUY010000142">
    <property type="protein sequence ID" value="KAJ2862985.1"/>
    <property type="molecule type" value="Genomic_DNA"/>
</dbReference>
<dbReference type="PANTHER" id="PTHR12151">
    <property type="entry name" value="ELECTRON TRANSPORT PROTIN SCO1/SENC FAMILY MEMBER"/>
    <property type="match status" value="1"/>
</dbReference>
<sequence>MRGISTLSRTATRVAPAFLGRSLNSSTAFGVARASLSQHAMRVPINAQSAQHNSNASLFCRTYSTEQPPKKTQPVNEKESSSGSSSNNPRSPGGDGGIKDVLGLLPSSGPLSPIGIVFFLLTSAGIVYFFTVTKEQVRAEREKSKNKSEVVGKADVGGPFELTDQDGNTVTDKSLLGKFALIYFGFCHCPDICPEELDKIGEAMDILERNPKTKDAVQLVFVTCDPQRDSPTEVKKYLQQFHPGFIGLTGSVDQIAAMCKAYRVYFSKPPRVDEGQDYLVDHAIFSYFMDPDGEFIDVYGKDKTATTMASDIERRVTQFLNAGRKLKK</sequence>
<dbReference type="GO" id="GO:0005507">
    <property type="term" value="F:copper ion binding"/>
    <property type="evidence" value="ECO:0007669"/>
    <property type="project" value="UniProtKB-ARBA"/>
</dbReference>
<dbReference type="InterPro" id="IPR036249">
    <property type="entry name" value="Thioredoxin-like_sf"/>
</dbReference>
<proteinExistence type="inferred from homology"/>
<feature type="binding site" evidence="3">
    <location>
        <position position="189"/>
    </location>
    <ligand>
        <name>Cu cation</name>
        <dbReference type="ChEBI" id="CHEBI:23378"/>
    </ligand>
</feature>
<feature type="compositionally biased region" description="Low complexity" evidence="5">
    <location>
        <begin position="81"/>
        <end position="92"/>
    </location>
</feature>
<keyword evidence="9" id="KW-1185">Reference proteome</keyword>
<name>A0A9W8IGW4_9FUNG</name>